<dbReference type="RefSeq" id="WP_142930267.1">
    <property type="nucleotide sequence ID" value="NZ_ML660125.1"/>
</dbReference>
<keyword evidence="2" id="KW-1185">Reference proteome</keyword>
<evidence type="ECO:0000313" key="2">
    <source>
        <dbReference type="Proteomes" id="UP000319732"/>
    </source>
</evidence>
<name>A0A545SLG9_9GAMM</name>
<sequence length="191" mass="21810">MISAKDFKAQWEAEEEFELVVAKADCPRLTSLPAELQKFLLEAGLPDAAAPFLSFDVIERHGLTEISEVWGSPDDYSESEKERLSRYFIIGSDGSGNPLAIDTDSNFEIVHLDHDNWFQTVTILNSSLFHLAEFLLLVRDMVSKAHNELSETELEEEIPARYKGELFTRMKFADKKAWRSGGYWETEVDML</sequence>
<protein>
    <submittedName>
        <fullName evidence="1">SMI1/KNR4 family protein</fullName>
    </submittedName>
</protein>
<organism evidence="1 2">
    <name type="scientific">Exilibacterium tricleocarpae</name>
    <dbReference type="NCBI Taxonomy" id="2591008"/>
    <lineage>
        <taxon>Bacteria</taxon>
        <taxon>Pseudomonadati</taxon>
        <taxon>Pseudomonadota</taxon>
        <taxon>Gammaproteobacteria</taxon>
        <taxon>Cellvibrionales</taxon>
        <taxon>Cellvibrionaceae</taxon>
        <taxon>Exilibacterium</taxon>
    </lineage>
</organism>
<gene>
    <name evidence="1" type="ORF">FKG94_28025</name>
</gene>
<accession>A0A545SLG9</accession>
<dbReference type="Proteomes" id="UP000319732">
    <property type="component" value="Unassembled WGS sequence"/>
</dbReference>
<reference evidence="1 2" key="1">
    <citation type="submission" date="2019-06" db="EMBL/GenBank/DDBJ databases">
        <title>Whole genome sequence for Cellvibrionaceae sp. R142.</title>
        <authorList>
            <person name="Wang G."/>
        </authorList>
    </citation>
    <scope>NUCLEOTIDE SEQUENCE [LARGE SCALE GENOMIC DNA]</scope>
    <source>
        <strain evidence="1 2">R142</strain>
    </source>
</reference>
<dbReference type="InterPro" id="IPR025851">
    <property type="entry name" value="SUKH-4"/>
</dbReference>
<dbReference type="AlphaFoldDB" id="A0A545SLG9"/>
<dbReference type="OrthoDB" id="7026956at2"/>
<proteinExistence type="predicted"/>
<comment type="caution">
    <text evidence="1">The sequence shown here is derived from an EMBL/GenBank/DDBJ whole genome shotgun (WGS) entry which is preliminary data.</text>
</comment>
<dbReference type="Pfam" id="PF14435">
    <property type="entry name" value="SUKH-4"/>
    <property type="match status" value="1"/>
</dbReference>
<evidence type="ECO:0000313" key="1">
    <source>
        <dbReference type="EMBL" id="TQV65818.1"/>
    </source>
</evidence>
<dbReference type="EMBL" id="VHSG01000050">
    <property type="protein sequence ID" value="TQV65818.1"/>
    <property type="molecule type" value="Genomic_DNA"/>
</dbReference>